<reference evidence="1" key="1">
    <citation type="submission" date="2014-11" db="EMBL/GenBank/DDBJ databases">
        <authorList>
            <person name="Amaro Gonzalez C."/>
        </authorList>
    </citation>
    <scope>NUCLEOTIDE SEQUENCE</scope>
</reference>
<proteinExistence type="predicted"/>
<dbReference type="EMBL" id="GBXM01018591">
    <property type="protein sequence ID" value="JAH89986.1"/>
    <property type="molecule type" value="Transcribed_RNA"/>
</dbReference>
<dbReference type="AlphaFoldDB" id="A0A0E9WI73"/>
<organism evidence="1">
    <name type="scientific">Anguilla anguilla</name>
    <name type="common">European freshwater eel</name>
    <name type="synonym">Muraena anguilla</name>
    <dbReference type="NCBI Taxonomy" id="7936"/>
    <lineage>
        <taxon>Eukaryota</taxon>
        <taxon>Metazoa</taxon>
        <taxon>Chordata</taxon>
        <taxon>Craniata</taxon>
        <taxon>Vertebrata</taxon>
        <taxon>Euteleostomi</taxon>
        <taxon>Actinopterygii</taxon>
        <taxon>Neopterygii</taxon>
        <taxon>Teleostei</taxon>
        <taxon>Anguilliformes</taxon>
        <taxon>Anguillidae</taxon>
        <taxon>Anguilla</taxon>
    </lineage>
</organism>
<reference evidence="1" key="2">
    <citation type="journal article" date="2015" name="Fish Shellfish Immunol.">
        <title>Early steps in the European eel (Anguilla anguilla)-Vibrio vulnificus interaction in the gills: Role of the RtxA13 toxin.</title>
        <authorList>
            <person name="Callol A."/>
            <person name="Pajuelo D."/>
            <person name="Ebbesson L."/>
            <person name="Teles M."/>
            <person name="MacKenzie S."/>
            <person name="Amaro C."/>
        </authorList>
    </citation>
    <scope>NUCLEOTIDE SEQUENCE</scope>
</reference>
<evidence type="ECO:0000313" key="1">
    <source>
        <dbReference type="EMBL" id="JAH89986.1"/>
    </source>
</evidence>
<protein>
    <submittedName>
        <fullName evidence="1">Uncharacterized protein</fullName>
    </submittedName>
</protein>
<name>A0A0E9WI73_ANGAN</name>
<sequence length="73" mass="8449">MKTTLSREHKAFFYIFSFYKLQTGVYIQSNSSAHFILSESISMIKILNTIHFGIVQVLTKSQISKSQRRCSLD</sequence>
<accession>A0A0E9WI73</accession>